<dbReference type="GO" id="GO:0006417">
    <property type="term" value="P:regulation of translation"/>
    <property type="evidence" value="ECO:0000318"/>
    <property type="project" value="GO_Central"/>
</dbReference>
<feature type="chain" id="PRO_5005527259" evidence="2">
    <location>
        <begin position="22"/>
        <end position="342"/>
    </location>
</feature>
<dbReference type="InterPro" id="IPR019410">
    <property type="entry name" value="Methyltransf_16"/>
</dbReference>
<proteinExistence type="predicted"/>
<sequence>MRTPWLLSQCLLGFLPTETTTSDESSVGLEKDFRLPTPAVEIIPSKNTHPYKYAGEKVEGKISVSDVIKLASSPERFTLRTEGRKSCDGSIDLVSILKNETRDGQLCFRGKCILELNCGYGLPGIFACLKGASVVHFHDVNAETIRRATIPNVLSNLEQARERQSRQPESPVTPSRHTLTPANHFYAGDYEELHTVLSTFQSKENNPIALSFSFSEEDFSDGCGSQDDSAIGHESSSRKLRKSSGSQAWERANENIKEEGGYDIILITEIPYTDNALKRLYAVIKECLRPPYGVIYLTAKKNYIGPVSAARQLKAIVDEDGVFGGHMLVENTDREIWKFFHK</sequence>
<organism evidence="3 4">
    <name type="scientific">Zostera marina</name>
    <name type="common">Eelgrass</name>
    <dbReference type="NCBI Taxonomy" id="29655"/>
    <lineage>
        <taxon>Eukaryota</taxon>
        <taxon>Viridiplantae</taxon>
        <taxon>Streptophyta</taxon>
        <taxon>Embryophyta</taxon>
        <taxon>Tracheophyta</taxon>
        <taxon>Spermatophyta</taxon>
        <taxon>Magnoliopsida</taxon>
        <taxon>Liliopsida</taxon>
        <taxon>Zosteraceae</taxon>
        <taxon>Zostera</taxon>
    </lineage>
</organism>
<dbReference type="InterPro" id="IPR029063">
    <property type="entry name" value="SAM-dependent_MTases_sf"/>
</dbReference>
<evidence type="ECO:0000256" key="1">
    <source>
        <dbReference type="SAM" id="MobiDB-lite"/>
    </source>
</evidence>
<feature type="compositionally biased region" description="Polar residues" evidence="1">
    <location>
        <begin position="167"/>
        <end position="181"/>
    </location>
</feature>
<dbReference type="Proteomes" id="UP000036987">
    <property type="component" value="Unassembled WGS sequence"/>
</dbReference>
<dbReference type="OMA" id="APTKRHY"/>
<evidence type="ECO:0000256" key="2">
    <source>
        <dbReference type="SAM" id="SignalP"/>
    </source>
</evidence>
<feature type="region of interest" description="Disordered" evidence="1">
    <location>
        <begin position="221"/>
        <end position="246"/>
    </location>
</feature>
<reference evidence="4" key="1">
    <citation type="journal article" date="2016" name="Nature">
        <title>The genome of the seagrass Zostera marina reveals angiosperm adaptation to the sea.</title>
        <authorList>
            <person name="Olsen J.L."/>
            <person name="Rouze P."/>
            <person name="Verhelst B."/>
            <person name="Lin Y.-C."/>
            <person name="Bayer T."/>
            <person name="Collen J."/>
            <person name="Dattolo E."/>
            <person name="De Paoli E."/>
            <person name="Dittami S."/>
            <person name="Maumus F."/>
            <person name="Michel G."/>
            <person name="Kersting A."/>
            <person name="Lauritano C."/>
            <person name="Lohaus R."/>
            <person name="Toepel M."/>
            <person name="Tonon T."/>
            <person name="Vanneste K."/>
            <person name="Amirebrahimi M."/>
            <person name="Brakel J."/>
            <person name="Bostroem C."/>
            <person name="Chovatia M."/>
            <person name="Grimwood J."/>
            <person name="Jenkins J.W."/>
            <person name="Jueterbock A."/>
            <person name="Mraz A."/>
            <person name="Stam W.T."/>
            <person name="Tice H."/>
            <person name="Bornberg-Bauer E."/>
            <person name="Green P.J."/>
            <person name="Pearson G.A."/>
            <person name="Procaccini G."/>
            <person name="Duarte C.M."/>
            <person name="Schmutz J."/>
            <person name="Reusch T.B.H."/>
            <person name="Van de Peer Y."/>
        </authorList>
    </citation>
    <scope>NUCLEOTIDE SEQUENCE [LARGE SCALE GENOMIC DNA]</scope>
    <source>
        <strain evidence="4">cv. Finnish</strain>
    </source>
</reference>
<protein>
    <submittedName>
        <fullName evidence="3">Uncharacterized protein</fullName>
    </submittedName>
</protein>
<name>A0A0K9NQ09_ZOSMR</name>
<dbReference type="PANTHER" id="PTHR14614">
    <property type="entry name" value="HEPATOCELLULAR CARCINOMA-ASSOCIATED ANTIGEN"/>
    <property type="match status" value="1"/>
</dbReference>
<gene>
    <name evidence="3" type="ORF">ZOSMA_72G00180</name>
</gene>
<dbReference type="AlphaFoldDB" id="A0A0K9NQ09"/>
<keyword evidence="4" id="KW-1185">Reference proteome</keyword>
<feature type="signal peptide" evidence="2">
    <location>
        <begin position="1"/>
        <end position="21"/>
    </location>
</feature>
<dbReference type="SUPFAM" id="SSF53335">
    <property type="entry name" value="S-adenosyl-L-methionine-dependent methyltransferases"/>
    <property type="match status" value="1"/>
</dbReference>
<evidence type="ECO:0000313" key="3">
    <source>
        <dbReference type="EMBL" id="KMZ58856.1"/>
    </source>
</evidence>
<dbReference type="PANTHER" id="PTHR14614:SF43">
    <property type="entry name" value="OS04G0492400 PROTEIN"/>
    <property type="match status" value="1"/>
</dbReference>
<dbReference type="OrthoDB" id="1723750at2759"/>
<dbReference type="Gene3D" id="3.40.50.150">
    <property type="entry name" value="Vaccinia Virus protein VP39"/>
    <property type="match status" value="1"/>
</dbReference>
<evidence type="ECO:0000313" key="4">
    <source>
        <dbReference type="Proteomes" id="UP000036987"/>
    </source>
</evidence>
<dbReference type="GO" id="GO:0008276">
    <property type="term" value="F:protein methyltransferase activity"/>
    <property type="evidence" value="ECO:0000318"/>
    <property type="project" value="GO_Central"/>
</dbReference>
<dbReference type="STRING" id="29655.A0A0K9NQ09"/>
<dbReference type="EMBL" id="LFYR01001858">
    <property type="protein sequence ID" value="KMZ58856.1"/>
    <property type="molecule type" value="Genomic_DNA"/>
</dbReference>
<accession>A0A0K9NQ09</accession>
<comment type="caution">
    <text evidence="3">The sequence shown here is derived from an EMBL/GenBank/DDBJ whole genome shotgun (WGS) entry which is preliminary data.</text>
</comment>
<feature type="region of interest" description="Disordered" evidence="1">
    <location>
        <begin position="158"/>
        <end position="182"/>
    </location>
</feature>
<keyword evidence="2" id="KW-0732">Signal</keyword>